<comment type="cofactor">
    <cofactor evidence="1">
        <name>FAD</name>
        <dbReference type="ChEBI" id="CHEBI:57692"/>
    </cofactor>
</comment>
<dbReference type="InParanoid" id="A0A090CBE5"/>
<keyword evidence="4" id="KW-0274">FAD</keyword>
<proteinExistence type="inferred from homology"/>
<dbReference type="AlphaFoldDB" id="A0A090CBE5"/>
<evidence type="ECO:0000313" key="9">
    <source>
        <dbReference type="Proteomes" id="UP000001197"/>
    </source>
</evidence>
<evidence type="ECO:0000256" key="2">
    <source>
        <dbReference type="ARBA" id="ARBA00007992"/>
    </source>
</evidence>
<keyword evidence="5" id="KW-0560">Oxidoreductase</keyword>
<feature type="transmembrane region" description="Helical" evidence="6">
    <location>
        <begin position="556"/>
        <end position="579"/>
    </location>
</feature>
<feature type="transmembrane region" description="Helical" evidence="6">
    <location>
        <begin position="591"/>
        <end position="615"/>
    </location>
</feature>
<feature type="domain" description="FAD-binding" evidence="7">
    <location>
        <begin position="9"/>
        <end position="343"/>
    </location>
</feature>
<dbReference type="Proteomes" id="UP000001197">
    <property type="component" value="Chromosome 1"/>
</dbReference>
<comment type="similarity">
    <text evidence="2">Belongs to the paxM FAD-dependent monooxygenase family.</text>
</comment>
<dbReference type="GO" id="GO:0071949">
    <property type="term" value="F:FAD binding"/>
    <property type="evidence" value="ECO:0007669"/>
    <property type="project" value="InterPro"/>
</dbReference>
<keyword evidence="9" id="KW-1185">Reference proteome</keyword>
<evidence type="ECO:0000256" key="3">
    <source>
        <dbReference type="ARBA" id="ARBA00022630"/>
    </source>
</evidence>
<evidence type="ECO:0000313" key="8">
    <source>
        <dbReference type="EMBL" id="CDP22292.1"/>
    </source>
</evidence>
<dbReference type="InterPro" id="IPR002938">
    <property type="entry name" value="FAD-bd"/>
</dbReference>
<dbReference type="InterPro" id="IPR036188">
    <property type="entry name" value="FAD/NAD-bd_sf"/>
</dbReference>
<dbReference type="PRINTS" id="PR00420">
    <property type="entry name" value="RNGMNOXGNASE"/>
</dbReference>
<evidence type="ECO:0000259" key="7">
    <source>
        <dbReference type="Pfam" id="PF01494"/>
    </source>
</evidence>
<dbReference type="GO" id="GO:0004497">
    <property type="term" value="F:monooxygenase activity"/>
    <property type="evidence" value="ECO:0007669"/>
    <property type="project" value="UniProtKB-KW"/>
</dbReference>
<feature type="transmembrane region" description="Helical" evidence="6">
    <location>
        <begin position="640"/>
        <end position="663"/>
    </location>
</feature>
<keyword evidence="3" id="KW-0285">Flavoprotein</keyword>
<dbReference type="Gene3D" id="3.50.50.60">
    <property type="entry name" value="FAD/NAD(P)-binding domain"/>
    <property type="match status" value="1"/>
</dbReference>
<keyword evidence="8" id="KW-0503">Monooxygenase</keyword>
<feature type="transmembrane region" description="Helical" evidence="6">
    <location>
        <begin position="670"/>
        <end position="692"/>
    </location>
</feature>
<keyword evidence="6" id="KW-0472">Membrane</keyword>
<feature type="transmembrane region" description="Helical" evidence="6">
    <location>
        <begin position="712"/>
        <end position="731"/>
    </location>
</feature>
<dbReference type="eggNOG" id="KOG2614">
    <property type="taxonomic scope" value="Eukaryota"/>
</dbReference>
<reference evidence="8 9" key="1">
    <citation type="journal article" date="2008" name="Genome Biol.">
        <title>The genome sequence of the model ascomycete fungus Podospora anserina.</title>
        <authorList>
            <person name="Espagne E."/>
            <person name="Lespinet O."/>
            <person name="Malagnac F."/>
            <person name="Da Silva C."/>
            <person name="Jaillon O."/>
            <person name="Porcel B.M."/>
            <person name="Couloux A."/>
            <person name="Aury J.-M."/>
            <person name="Segurens B."/>
            <person name="Poulain J."/>
            <person name="Anthouard V."/>
            <person name="Grossetete S."/>
            <person name="Khalili H."/>
            <person name="Coppin E."/>
            <person name="Dequard-Chablat M."/>
            <person name="Picard M."/>
            <person name="Contamine V."/>
            <person name="Arnaise S."/>
            <person name="Bourdais A."/>
            <person name="Berteaux-Lecellier V."/>
            <person name="Gautheret D."/>
            <person name="de Vries R.P."/>
            <person name="Battaglia E."/>
            <person name="Coutinho P.M."/>
            <person name="Danchin E.G.J."/>
            <person name="Henrissat B."/>
            <person name="El Khoury R."/>
            <person name="Sainsard-Chanet A."/>
            <person name="Boivin A."/>
            <person name="Pinan-Lucarre B."/>
            <person name="Sellem C.H."/>
            <person name="Debuchy R."/>
            <person name="Wincker P."/>
            <person name="Weissenbach J."/>
            <person name="Silar P."/>
        </authorList>
    </citation>
    <scope>NUCLEOTIDE SEQUENCE [LARGE SCALE GENOMIC DNA]</scope>
    <source>
        <strain evidence="9">S / ATCC MYA-4624 / DSM 980 / FGSC 10383</strain>
    </source>
</reference>
<reference evidence="9" key="2">
    <citation type="journal article" date="2014" name="Genetics">
        <title>Maintaining two mating types: Structure of the mating type locus and its role in heterokaryosis in Podospora anserina.</title>
        <authorList>
            <person name="Grognet P."/>
            <person name="Bidard F."/>
            <person name="Kuchly C."/>
            <person name="Tong L.C.H."/>
            <person name="Coppin E."/>
            <person name="Benkhali J.A."/>
            <person name="Couloux A."/>
            <person name="Wincker P."/>
            <person name="Debuchy R."/>
            <person name="Silar P."/>
        </authorList>
    </citation>
    <scope>GENOME REANNOTATION</scope>
    <source>
        <strain evidence="9">S / ATCC MYA-4624 / DSM 980 / FGSC 10383</strain>
    </source>
</reference>
<accession>A0A090CBE5</accession>
<dbReference type="PANTHER" id="PTHR47356">
    <property type="entry name" value="FAD-DEPENDENT MONOOXYGENASE ASQG-RELATED"/>
    <property type="match status" value="1"/>
</dbReference>
<evidence type="ECO:0000256" key="5">
    <source>
        <dbReference type="ARBA" id="ARBA00023002"/>
    </source>
</evidence>
<dbReference type="InterPro" id="IPR050562">
    <property type="entry name" value="FAD_mOase_fung"/>
</dbReference>
<keyword evidence="6" id="KW-1133">Transmembrane helix</keyword>
<keyword evidence="6" id="KW-0812">Transmembrane</keyword>
<organism evidence="8 9">
    <name type="scientific">Podospora anserina (strain S / ATCC MYA-4624 / DSM 980 / FGSC 10383)</name>
    <name type="common">Pleurage anserina</name>
    <dbReference type="NCBI Taxonomy" id="515849"/>
    <lineage>
        <taxon>Eukaryota</taxon>
        <taxon>Fungi</taxon>
        <taxon>Dikarya</taxon>
        <taxon>Ascomycota</taxon>
        <taxon>Pezizomycotina</taxon>
        <taxon>Sordariomycetes</taxon>
        <taxon>Sordariomycetidae</taxon>
        <taxon>Sordariales</taxon>
        <taxon>Podosporaceae</taxon>
        <taxon>Podospora</taxon>
        <taxon>Podospora anserina</taxon>
    </lineage>
</organism>
<dbReference type="EMBL" id="FO904936">
    <property type="protein sequence ID" value="CDP22292.1"/>
    <property type="molecule type" value="Genomic_DNA"/>
</dbReference>
<dbReference type="SUPFAM" id="SSF51905">
    <property type="entry name" value="FAD/NAD(P)-binding domain"/>
    <property type="match status" value="1"/>
</dbReference>
<evidence type="ECO:0000256" key="6">
    <source>
        <dbReference type="SAM" id="Phobius"/>
    </source>
</evidence>
<evidence type="ECO:0000256" key="4">
    <source>
        <dbReference type="ARBA" id="ARBA00022827"/>
    </source>
</evidence>
<name>A0A090CBE5_PODAN</name>
<dbReference type="PANTHER" id="PTHR47356:SF2">
    <property type="entry name" value="FAD-BINDING DOMAIN-CONTAINING PROTEIN-RELATED"/>
    <property type="match status" value="1"/>
</dbReference>
<protein>
    <submittedName>
        <fullName evidence="8">Monooxygenase</fullName>
    </submittedName>
</protein>
<evidence type="ECO:0000256" key="1">
    <source>
        <dbReference type="ARBA" id="ARBA00001974"/>
    </source>
</evidence>
<dbReference type="Pfam" id="PF01494">
    <property type="entry name" value="FAD_binding_3"/>
    <property type="match status" value="1"/>
</dbReference>
<sequence length="743" mass="81973">MSSPDDPFKIIIVGGGIAGLTLANMLEKFEIDYILLEARDNIAPAVGASIGLFPNGLLILDQIGCYEPVRAVAQGDSVKYAHMRRPDGSSVSCTEDLFAHLKKRHGYEMLFFDRQWLLQVLFDQLRHKERIVLSSRVEAIEQSGREISVTTKAGKKHTGSIVVGADGVHSTVRHEMRRLASLSNNPTSFPSEDEEQTVPCHYQCSFGIAKHVENWPEKNQSFTSGEGYSFLVASGPDNRVYWFMFKRLPEVKYGKDIPRYTKQDEEDFVQQHAHVRITEDLTFGRIFENRISSTLTPLHEIVFKKWFWERMILMGDSVHKPNPIGGMGGNGAIETAAEFVNSLLRARDSRLNGLCGLTTAEIEAISKHTQDARYERAKYIAKLSHDTQALFASEKPLLTKLVLNLVVPLSGLEHHLGQMGSRLLASAKLDFLPVPTRPRAVPYDHELPAKPIRGWPLAMTKAVFCVGMGLGLGYPFQPLSVLNSQLQRAYSLSQTISPLLMYTLEGHRAGNKGTLLSLPSLFVAGIQTRRVGMATIAPLHGIIAALQSFKAPPGRWVGVYVARALMPALSLGYVIPTLFALSPTWGASQGVVSSGFAIGAPLLVPVLTTALSRWWESRSTAYAEDFERYKKDDVSALKTVYKLAVVSQAAAHIMFVAHAYFCLKTTPPQLISLPFSLSGAVGFLGETLYSILDLRFLGYVTGWQVAKVSLASILSQVVLGPGASMAGVWWWREQIIAGYLKGN</sequence>